<keyword evidence="1" id="KW-0812">Transmembrane</keyword>
<evidence type="ECO:0000256" key="1">
    <source>
        <dbReference type="SAM" id="Phobius"/>
    </source>
</evidence>
<organism evidence="2">
    <name type="scientific">bioreactor metagenome</name>
    <dbReference type="NCBI Taxonomy" id="1076179"/>
    <lineage>
        <taxon>unclassified sequences</taxon>
        <taxon>metagenomes</taxon>
        <taxon>ecological metagenomes</taxon>
    </lineage>
</organism>
<name>A0A645FV23_9ZZZZ</name>
<gene>
    <name evidence="2" type="ORF">SDC9_164884</name>
</gene>
<dbReference type="AlphaFoldDB" id="A0A645FV23"/>
<protein>
    <submittedName>
        <fullName evidence="2">Uncharacterized protein</fullName>
    </submittedName>
</protein>
<reference evidence="2" key="1">
    <citation type="submission" date="2019-08" db="EMBL/GenBank/DDBJ databases">
        <authorList>
            <person name="Kucharzyk K."/>
            <person name="Murdoch R.W."/>
            <person name="Higgins S."/>
            <person name="Loffler F."/>
        </authorList>
    </citation>
    <scope>NUCLEOTIDE SEQUENCE</scope>
</reference>
<dbReference type="EMBL" id="VSSQ01064687">
    <property type="protein sequence ID" value="MPN17530.1"/>
    <property type="molecule type" value="Genomic_DNA"/>
</dbReference>
<proteinExistence type="predicted"/>
<comment type="caution">
    <text evidence="2">The sequence shown here is derived from an EMBL/GenBank/DDBJ whole genome shotgun (WGS) entry which is preliminary data.</text>
</comment>
<accession>A0A645FV23</accession>
<feature type="transmembrane region" description="Helical" evidence="1">
    <location>
        <begin position="12"/>
        <end position="33"/>
    </location>
</feature>
<keyword evidence="1" id="KW-1133">Transmembrane helix</keyword>
<evidence type="ECO:0000313" key="2">
    <source>
        <dbReference type="EMBL" id="MPN17530.1"/>
    </source>
</evidence>
<keyword evidence="1" id="KW-0472">Membrane</keyword>
<sequence>MADVSLCATARIIRGIVMLYVFPMIQDISLCFFHRFCFCFRTGLIQNRFKYNLQIIFIRLFYRLPYFTLCVFKVCSRHLYRLVQVISVQYKDAFVYDACSRLDPACPVPGQIDLFYGIVVIGLIDVIRHLIP</sequence>